<evidence type="ECO:0000256" key="1">
    <source>
        <dbReference type="SAM" id="MobiDB-lite"/>
    </source>
</evidence>
<evidence type="ECO:0000313" key="2">
    <source>
        <dbReference type="EMBL" id="MBB0247390.1"/>
    </source>
</evidence>
<accession>A0A7W3Y4F7</accession>
<dbReference type="EMBL" id="VKHT01001678">
    <property type="protein sequence ID" value="MBB0247390.1"/>
    <property type="molecule type" value="Genomic_DNA"/>
</dbReference>
<organism evidence="2 3">
    <name type="scientific">Streptomyces alkaliphilus</name>
    <dbReference type="NCBI Taxonomy" id="1472722"/>
    <lineage>
        <taxon>Bacteria</taxon>
        <taxon>Bacillati</taxon>
        <taxon>Actinomycetota</taxon>
        <taxon>Actinomycetes</taxon>
        <taxon>Kitasatosporales</taxon>
        <taxon>Streptomycetaceae</taxon>
        <taxon>Streptomyces</taxon>
    </lineage>
</organism>
<reference evidence="3" key="1">
    <citation type="submission" date="2019-10" db="EMBL/GenBank/DDBJ databases">
        <title>Streptomyces sp. nov., a novel actinobacterium isolated from alkaline environment.</title>
        <authorList>
            <person name="Golinska P."/>
        </authorList>
    </citation>
    <scope>NUCLEOTIDE SEQUENCE [LARGE SCALE GENOMIC DNA]</scope>
    <source>
        <strain evidence="3">DSM 42118</strain>
    </source>
</reference>
<gene>
    <name evidence="2" type="ORF">FNQ90_25530</name>
</gene>
<comment type="caution">
    <text evidence="2">The sequence shown here is derived from an EMBL/GenBank/DDBJ whole genome shotgun (WGS) entry which is preliminary data.</text>
</comment>
<dbReference type="AlphaFoldDB" id="A0A7W3Y4F7"/>
<keyword evidence="3" id="KW-1185">Reference proteome</keyword>
<evidence type="ECO:0000313" key="3">
    <source>
        <dbReference type="Proteomes" id="UP000538929"/>
    </source>
</evidence>
<protein>
    <submittedName>
        <fullName evidence="2">Uncharacterized protein</fullName>
    </submittedName>
</protein>
<dbReference type="Proteomes" id="UP000538929">
    <property type="component" value="Unassembled WGS sequence"/>
</dbReference>
<feature type="region of interest" description="Disordered" evidence="1">
    <location>
        <begin position="87"/>
        <end position="129"/>
    </location>
</feature>
<proteinExistence type="predicted"/>
<feature type="compositionally biased region" description="Gly residues" evidence="1">
    <location>
        <begin position="1"/>
        <end position="12"/>
    </location>
</feature>
<feature type="non-terminal residue" evidence="2">
    <location>
        <position position="129"/>
    </location>
</feature>
<sequence length="129" mass="12828">MEGSGTPAGGWSPGAAADPADGVIAEEWGLSPLEGELAERLFDAVDGAPECPPADSVRVRVESARSGAPSSPTAFDEVCEETGEVWGPKVRLGTEPVAEPGGMEPAGCEERGAPPPGSALPSTCGKGAA</sequence>
<feature type="region of interest" description="Disordered" evidence="1">
    <location>
        <begin position="1"/>
        <end position="23"/>
    </location>
</feature>
<name>A0A7W3Y4F7_9ACTN</name>